<dbReference type="PROSITE" id="PS50002">
    <property type="entry name" value="SH3"/>
    <property type="match status" value="2"/>
</dbReference>
<dbReference type="GO" id="GO:0030971">
    <property type="term" value="F:receptor tyrosine kinase binding"/>
    <property type="evidence" value="ECO:0007669"/>
    <property type="project" value="TreeGrafter"/>
</dbReference>
<dbReference type="Pfam" id="PF00017">
    <property type="entry name" value="SH2"/>
    <property type="match status" value="1"/>
</dbReference>
<dbReference type="SMART" id="SM00252">
    <property type="entry name" value="SH2"/>
    <property type="match status" value="1"/>
</dbReference>
<comment type="similarity">
    <text evidence="1">Belongs to the CRK family.</text>
</comment>
<dbReference type="Proteomes" id="UP001152759">
    <property type="component" value="Chromosome 1"/>
</dbReference>
<dbReference type="Gene3D" id="3.30.505.10">
    <property type="entry name" value="SH2 domain"/>
    <property type="match status" value="1"/>
</dbReference>
<evidence type="ECO:0000256" key="6">
    <source>
        <dbReference type="PROSITE-ProRule" id="PRU00192"/>
    </source>
</evidence>
<evidence type="ECO:0000256" key="1">
    <source>
        <dbReference type="ARBA" id="ARBA00009756"/>
    </source>
</evidence>
<keyword evidence="3" id="KW-0677">Repeat</keyword>
<dbReference type="CDD" id="cd11759">
    <property type="entry name" value="SH3_CRK_C"/>
    <property type="match status" value="1"/>
</dbReference>
<dbReference type="KEGG" id="btab:109037036"/>
<dbReference type="InterPro" id="IPR035458">
    <property type="entry name" value="CRK_SH3_C"/>
</dbReference>
<dbReference type="SUPFAM" id="SSF50044">
    <property type="entry name" value="SH3-domain"/>
    <property type="match status" value="2"/>
</dbReference>
<evidence type="ECO:0000256" key="2">
    <source>
        <dbReference type="ARBA" id="ARBA00022443"/>
    </source>
</evidence>
<accession>A0A9P0A3D9</accession>
<evidence type="ECO:0000259" key="8">
    <source>
        <dbReference type="PROSITE" id="PS50002"/>
    </source>
</evidence>
<dbReference type="OrthoDB" id="9204160at2759"/>
<evidence type="ECO:0008006" key="11">
    <source>
        <dbReference type="Google" id="ProtNLM"/>
    </source>
</evidence>
<organism evidence="9 10">
    <name type="scientific">Bemisia tabaci</name>
    <name type="common">Sweetpotato whitefly</name>
    <name type="synonym">Aleurodes tabaci</name>
    <dbReference type="NCBI Taxonomy" id="7038"/>
    <lineage>
        <taxon>Eukaryota</taxon>
        <taxon>Metazoa</taxon>
        <taxon>Ecdysozoa</taxon>
        <taxon>Arthropoda</taxon>
        <taxon>Hexapoda</taxon>
        <taxon>Insecta</taxon>
        <taxon>Pterygota</taxon>
        <taxon>Neoptera</taxon>
        <taxon>Paraneoptera</taxon>
        <taxon>Hemiptera</taxon>
        <taxon>Sternorrhyncha</taxon>
        <taxon>Aleyrodoidea</taxon>
        <taxon>Aleyrodidae</taxon>
        <taxon>Aleyrodinae</taxon>
        <taxon>Bemisia</taxon>
    </lineage>
</organism>
<dbReference type="EMBL" id="OU963862">
    <property type="protein sequence ID" value="CAH0382560.1"/>
    <property type="molecule type" value="Genomic_DNA"/>
</dbReference>
<evidence type="ECO:0000313" key="9">
    <source>
        <dbReference type="EMBL" id="CAH0382560.1"/>
    </source>
</evidence>
<reference evidence="9" key="1">
    <citation type="submission" date="2021-12" db="EMBL/GenBank/DDBJ databases">
        <authorList>
            <person name="King R."/>
        </authorList>
    </citation>
    <scope>NUCLEOTIDE SEQUENCE</scope>
</reference>
<dbReference type="CDD" id="cd09926">
    <property type="entry name" value="SH2_CRK_like"/>
    <property type="match status" value="1"/>
</dbReference>
<dbReference type="GO" id="GO:0035591">
    <property type="term" value="F:signaling adaptor activity"/>
    <property type="evidence" value="ECO:0007669"/>
    <property type="project" value="TreeGrafter"/>
</dbReference>
<dbReference type="InterPro" id="IPR036028">
    <property type="entry name" value="SH3-like_dom_sf"/>
</dbReference>
<name>A0A9P0A3D9_BEMTA</name>
<dbReference type="GO" id="GO:0005737">
    <property type="term" value="C:cytoplasm"/>
    <property type="evidence" value="ECO:0007669"/>
    <property type="project" value="TreeGrafter"/>
</dbReference>
<dbReference type="InterPro" id="IPR051184">
    <property type="entry name" value="Tyrosine-phos_adapter"/>
</dbReference>
<dbReference type="AlphaFoldDB" id="A0A9P0A3D9"/>
<evidence type="ECO:0000256" key="4">
    <source>
        <dbReference type="ARBA" id="ARBA00022999"/>
    </source>
</evidence>
<dbReference type="InterPro" id="IPR035457">
    <property type="entry name" value="CRK_SH3_N"/>
</dbReference>
<protein>
    <recommendedName>
        <fullName evidence="11">Adapter molecule Crk</fullName>
    </recommendedName>
</protein>
<feature type="domain" description="SH2" evidence="7">
    <location>
        <begin position="13"/>
        <end position="105"/>
    </location>
</feature>
<keyword evidence="10" id="KW-1185">Reference proteome</keyword>
<evidence type="ECO:0000256" key="3">
    <source>
        <dbReference type="ARBA" id="ARBA00022737"/>
    </source>
</evidence>
<dbReference type="PROSITE" id="PS50001">
    <property type="entry name" value="SH2"/>
    <property type="match status" value="1"/>
</dbReference>
<evidence type="ECO:0000313" key="10">
    <source>
        <dbReference type="Proteomes" id="UP001152759"/>
    </source>
</evidence>
<gene>
    <name evidence="9" type="ORF">BEMITA_LOCUS2092</name>
</gene>
<dbReference type="InterPro" id="IPR001452">
    <property type="entry name" value="SH3_domain"/>
</dbReference>
<dbReference type="GO" id="GO:0016477">
    <property type="term" value="P:cell migration"/>
    <property type="evidence" value="ECO:0007669"/>
    <property type="project" value="TreeGrafter"/>
</dbReference>
<dbReference type="GO" id="GO:0007167">
    <property type="term" value="P:enzyme-linked receptor protein signaling pathway"/>
    <property type="evidence" value="ECO:0007669"/>
    <property type="project" value="TreeGrafter"/>
</dbReference>
<dbReference type="SUPFAM" id="SSF55550">
    <property type="entry name" value="SH2 domain"/>
    <property type="match status" value="1"/>
</dbReference>
<evidence type="ECO:0000256" key="5">
    <source>
        <dbReference type="PROSITE-ProRule" id="PRU00191"/>
    </source>
</evidence>
<dbReference type="PRINTS" id="PR00401">
    <property type="entry name" value="SH2DOMAIN"/>
</dbReference>
<dbReference type="GO" id="GO:1902531">
    <property type="term" value="P:regulation of intracellular signal transduction"/>
    <property type="evidence" value="ECO:0007669"/>
    <property type="project" value="UniProtKB-ARBA"/>
</dbReference>
<dbReference type="PRINTS" id="PR00452">
    <property type="entry name" value="SH3DOMAIN"/>
</dbReference>
<feature type="domain" description="SH3" evidence="8">
    <location>
        <begin position="107"/>
        <end position="167"/>
    </location>
</feature>
<dbReference type="GO" id="GO:0048468">
    <property type="term" value="P:cell development"/>
    <property type="evidence" value="ECO:0007669"/>
    <property type="project" value="UniProtKB-ARBA"/>
</dbReference>
<dbReference type="InterPro" id="IPR036860">
    <property type="entry name" value="SH2_dom_sf"/>
</dbReference>
<dbReference type="GO" id="GO:0009653">
    <property type="term" value="P:anatomical structure morphogenesis"/>
    <property type="evidence" value="ECO:0007669"/>
    <property type="project" value="UniProtKB-ARBA"/>
</dbReference>
<sequence length="272" mass="30954">MTASFDPHDKSSWYFGQMSRQDATDLLMAEKEGGVFLVRDSVTIQGDYVLCVREDQKVSHYIINKMQQNDQISYRIGDQTFPDLPNLIAFYKLHYLDTTPLIRPAPRRIETVIAKYDFDGKDEDDLPFRKGDILTIVAKDEEQWWTAKNCLGQTGSIPVPYVHRYEGSLQPDSVKDSHSPAVGTVANNVPDTTIKRNKLQRKLPAFARVKQVRVPNAYDKTALKLEVGDIIKVTKMNINGQWEGELNGKTGHFPFTHVEFIDSDNSESNDSR</sequence>
<dbReference type="PANTHER" id="PTHR19969:SF5">
    <property type="entry name" value="CRK-LIKE PROTEIN"/>
    <property type="match status" value="1"/>
</dbReference>
<dbReference type="Gene3D" id="2.30.30.40">
    <property type="entry name" value="SH3 Domains"/>
    <property type="match status" value="2"/>
</dbReference>
<evidence type="ECO:0000259" key="7">
    <source>
        <dbReference type="PROSITE" id="PS50001"/>
    </source>
</evidence>
<dbReference type="CDD" id="cd11758">
    <property type="entry name" value="SH3_CRK_N"/>
    <property type="match status" value="1"/>
</dbReference>
<keyword evidence="4 5" id="KW-0727">SH2 domain</keyword>
<dbReference type="Pfam" id="PF07653">
    <property type="entry name" value="SH3_2"/>
    <property type="match status" value="1"/>
</dbReference>
<feature type="domain" description="SH3" evidence="8">
    <location>
        <begin position="202"/>
        <end position="263"/>
    </location>
</feature>
<proteinExistence type="inferred from homology"/>
<keyword evidence="2 6" id="KW-0728">SH3 domain</keyword>
<dbReference type="SMART" id="SM00326">
    <property type="entry name" value="SH3"/>
    <property type="match status" value="2"/>
</dbReference>
<dbReference type="InterPro" id="IPR000980">
    <property type="entry name" value="SH2"/>
</dbReference>
<dbReference type="PANTHER" id="PTHR19969">
    <property type="entry name" value="SH2-SH3 ADAPTOR PROTEIN-RELATED"/>
    <property type="match status" value="1"/>
</dbReference>
<dbReference type="Pfam" id="PF00018">
    <property type="entry name" value="SH3_1"/>
    <property type="match status" value="1"/>
</dbReference>